<feature type="region of interest" description="Disordered" evidence="1">
    <location>
        <begin position="238"/>
        <end position="259"/>
    </location>
</feature>
<dbReference type="InterPro" id="IPR037056">
    <property type="entry name" value="RNase_H1_N_sf"/>
</dbReference>
<reference evidence="3 4" key="1">
    <citation type="submission" date="2018-11" db="EMBL/GenBank/DDBJ databases">
        <title>Genome assembly of Steccherinum ochraceum LE-BIN_3174, the white-rot fungus of the Steccherinaceae family (The Residual Polyporoid clade, Polyporales, Basidiomycota).</title>
        <authorList>
            <person name="Fedorova T.V."/>
            <person name="Glazunova O.A."/>
            <person name="Landesman E.O."/>
            <person name="Moiseenko K.V."/>
            <person name="Psurtseva N.V."/>
            <person name="Savinova O.S."/>
            <person name="Shakhova N.V."/>
            <person name="Tyazhelova T.V."/>
            <person name="Vasina D.V."/>
        </authorList>
    </citation>
    <scope>NUCLEOTIDE SEQUENCE [LARGE SCALE GENOMIC DNA]</scope>
    <source>
        <strain evidence="3 4">LE-BIN_3174</strain>
    </source>
</reference>
<feature type="compositionally biased region" description="Polar residues" evidence="1">
    <location>
        <begin position="164"/>
        <end position="173"/>
    </location>
</feature>
<feature type="compositionally biased region" description="Polar residues" evidence="1">
    <location>
        <begin position="134"/>
        <end position="155"/>
    </location>
</feature>
<dbReference type="OrthoDB" id="3270804at2759"/>
<dbReference type="EMBL" id="RWJN01000156">
    <property type="protein sequence ID" value="TCD65948.1"/>
    <property type="molecule type" value="Genomic_DNA"/>
</dbReference>
<name>A0A4R0RQ64_9APHY</name>
<proteinExistence type="predicted"/>
<feature type="compositionally biased region" description="Acidic residues" evidence="1">
    <location>
        <begin position="371"/>
        <end position="389"/>
    </location>
</feature>
<dbReference type="AlphaFoldDB" id="A0A4R0RQ64"/>
<feature type="region of interest" description="Disordered" evidence="1">
    <location>
        <begin position="352"/>
        <end position="395"/>
    </location>
</feature>
<keyword evidence="4" id="KW-1185">Reference proteome</keyword>
<sequence>MSHRSHSSRASTTRSTRERVTQGEFASLQFQVIILEYLQHKLTVTLSRIAVPQIFPAARTINIYNTCTIHVGDISDLLRQHDVRALGRKNGGAGEPLVNTHQVFTVPLSPRRTATINPMTMEQPSAPNPLPSAIPSTNTRGISLKNGTYTITVSSPRLRDKNPTSDQPCAQATSRSPLSSSLSGVSDKFSPCSVRSALSASSRASGAAASQGTPVSTLPTQSRPRLLFSQRPHLKAVVAPSEWNATSQQRPRPLDDPAQSNRLAADTAARVYPRDASPKQSAVSGRSHLASTGAFGADRVSTPTAISLDVDALPPIDTYPVFDDPQPSPVFRYFSAGEPFVCDVATHVEAEESDNDASDAAAGCGASESSTDADYEDTVADSFSEESDVDNGGAADEHLAYNNVDDTLLPVISVQPPPGHQWTQNQLAWLTVGPLVRFEYDPSYRGLWFTVTKGTHLGVYSNWSEVEPYVAGISNSAHKSRPTWDEAWALYHRAVLRGKCAFL</sequence>
<dbReference type="SUPFAM" id="SSF55658">
    <property type="entry name" value="L9 N-domain-like"/>
    <property type="match status" value="1"/>
</dbReference>
<dbReference type="InterPro" id="IPR009027">
    <property type="entry name" value="Ribosomal_bL9/RNase_H1_N"/>
</dbReference>
<dbReference type="Proteomes" id="UP000292702">
    <property type="component" value="Unassembled WGS sequence"/>
</dbReference>
<evidence type="ECO:0000313" key="3">
    <source>
        <dbReference type="EMBL" id="TCD65948.1"/>
    </source>
</evidence>
<evidence type="ECO:0000256" key="1">
    <source>
        <dbReference type="SAM" id="MobiDB-lite"/>
    </source>
</evidence>
<feature type="region of interest" description="Disordered" evidence="1">
    <location>
        <begin position="121"/>
        <end position="186"/>
    </location>
</feature>
<evidence type="ECO:0000313" key="4">
    <source>
        <dbReference type="Proteomes" id="UP000292702"/>
    </source>
</evidence>
<comment type="caution">
    <text evidence="3">The sequence shown here is derived from an EMBL/GenBank/DDBJ whole genome shotgun (WGS) entry which is preliminary data.</text>
</comment>
<protein>
    <recommendedName>
        <fullName evidence="2">Ribonuclease H1 N-terminal domain-containing protein</fullName>
    </recommendedName>
</protein>
<gene>
    <name evidence="3" type="ORF">EIP91_001978</name>
</gene>
<feature type="domain" description="Ribonuclease H1 N-terminal" evidence="2">
    <location>
        <begin position="448"/>
        <end position="489"/>
    </location>
</feature>
<feature type="region of interest" description="Disordered" evidence="1">
    <location>
        <begin position="1"/>
        <end position="20"/>
    </location>
</feature>
<dbReference type="Pfam" id="PF01693">
    <property type="entry name" value="Cauli_VI"/>
    <property type="match status" value="1"/>
</dbReference>
<dbReference type="Gene3D" id="3.40.970.10">
    <property type="entry name" value="Ribonuclease H1, N-terminal domain"/>
    <property type="match status" value="1"/>
</dbReference>
<organism evidence="3 4">
    <name type="scientific">Steccherinum ochraceum</name>
    <dbReference type="NCBI Taxonomy" id="92696"/>
    <lineage>
        <taxon>Eukaryota</taxon>
        <taxon>Fungi</taxon>
        <taxon>Dikarya</taxon>
        <taxon>Basidiomycota</taxon>
        <taxon>Agaricomycotina</taxon>
        <taxon>Agaricomycetes</taxon>
        <taxon>Polyporales</taxon>
        <taxon>Steccherinaceae</taxon>
        <taxon>Steccherinum</taxon>
    </lineage>
</organism>
<evidence type="ECO:0000259" key="2">
    <source>
        <dbReference type="Pfam" id="PF01693"/>
    </source>
</evidence>
<dbReference type="InterPro" id="IPR011320">
    <property type="entry name" value="RNase_H1_N"/>
</dbReference>
<feature type="compositionally biased region" description="Low complexity" evidence="1">
    <location>
        <begin position="358"/>
        <end position="370"/>
    </location>
</feature>
<feature type="compositionally biased region" description="Low complexity" evidence="1">
    <location>
        <begin position="174"/>
        <end position="186"/>
    </location>
</feature>
<accession>A0A4R0RQ64</accession>